<name>A0A931J7F2_9BURK</name>
<protein>
    <submittedName>
        <fullName evidence="2">DUF4123 domain-containing protein</fullName>
    </submittedName>
</protein>
<sequence length="177" mass="19161">MSIPFSQWWSALQTTQAPPPFVLIDCAGLAGGASELPPALFSQLESLFTGELAEELADVSGYLGQLKSVDAASEKLLQQWFASGLAMVLELAPTPPGQAPLGFAELRRHLRKFNVIYGPGGRPLYWRYYDPRTLPDTLRVLQPDQLQAFFGPVRSISLQGADGLVTQLRCGSAGLEG</sequence>
<evidence type="ECO:0000313" key="2">
    <source>
        <dbReference type="EMBL" id="MBH9577732.1"/>
    </source>
</evidence>
<dbReference type="Pfam" id="PF13503">
    <property type="entry name" value="DUF4123"/>
    <property type="match status" value="1"/>
</dbReference>
<evidence type="ECO:0000259" key="1">
    <source>
        <dbReference type="Pfam" id="PF13503"/>
    </source>
</evidence>
<evidence type="ECO:0000313" key="3">
    <source>
        <dbReference type="Proteomes" id="UP000613266"/>
    </source>
</evidence>
<gene>
    <name evidence="2" type="ORF">I7X39_12550</name>
</gene>
<comment type="caution">
    <text evidence="2">The sequence shown here is derived from an EMBL/GenBank/DDBJ whole genome shotgun (WGS) entry which is preliminary data.</text>
</comment>
<dbReference type="EMBL" id="JAEDAK010000008">
    <property type="protein sequence ID" value="MBH9577732.1"/>
    <property type="molecule type" value="Genomic_DNA"/>
</dbReference>
<dbReference type="RefSeq" id="WP_198111508.1">
    <property type="nucleotide sequence ID" value="NZ_JAEDAK010000008.1"/>
</dbReference>
<dbReference type="Proteomes" id="UP000613266">
    <property type="component" value="Unassembled WGS sequence"/>
</dbReference>
<organism evidence="2 3">
    <name type="scientific">Inhella proteolytica</name>
    <dbReference type="NCBI Taxonomy" id="2795029"/>
    <lineage>
        <taxon>Bacteria</taxon>
        <taxon>Pseudomonadati</taxon>
        <taxon>Pseudomonadota</taxon>
        <taxon>Betaproteobacteria</taxon>
        <taxon>Burkholderiales</taxon>
        <taxon>Sphaerotilaceae</taxon>
        <taxon>Inhella</taxon>
    </lineage>
</organism>
<accession>A0A931J7F2</accession>
<feature type="domain" description="DUF4123" evidence="1">
    <location>
        <begin position="39"/>
        <end position="148"/>
    </location>
</feature>
<proteinExistence type="predicted"/>
<dbReference type="AlphaFoldDB" id="A0A931J7F2"/>
<dbReference type="InterPro" id="IPR025391">
    <property type="entry name" value="DUF4123"/>
</dbReference>
<keyword evidence="3" id="KW-1185">Reference proteome</keyword>
<reference evidence="2" key="1">
    <citation type="submission" date="2020-12" db="EMBL/GenBank/DDBJ databases">
        <title>The genome sequence of Inhella sp. 1Y17.</title>
        <authorList>
            <person name="Liu Y."/>
        </authorList>
    </citation>
    <scope>NUCLEOTIDE SEQUENCE</scope>
    <source>
        <strain evidence="2">1Y17</strain>
    </source>
</reference>